<dbReference type="PROSITE" id="PS50949">
    <property type="entry name" value="HTH_GNTR"/>
    <property type="match status" value="1"/>
</dbReference>
<dbReference type="HOGENOM" id="CLU_017584_9_3_9"/>
<evidence type="ECO:0000256" key="3">
    <source>
        <dbReference type="ARBA" id="ARBA00023163"/>
    </source>
</evidence>
<dbReference type="Proteomes" id="UP000000814">
    <property type="component" value="Chromosome"/>
</dbReference>
<feature type="domain" description="HTH gntR-type" evidence="4">
    <location>
        <begin position="8"/>
        <end position="76"/>
    </location>
</feature>
<dbReference type="KEGG" id="cac:CA_C2546"/>
<dbReference type="InterPro" id="IPR008920">
    <property type="entry name" value="TF_FadR/GntR_C"/>
</dbReference>
<dbReference type="Gene3D" id="1.20.120.530">
    <property type="entry name" value="GntR ligand-binding domain-like"/>
    <property type="match status" value="1"/>
</dbReference>
<dbReference type="RefSeq" id="WP_010965838.1">
    <property type="nucleotide sequence ID" value="NC_003030.1"/>
</dbReference>
<dbReference type="STRING" id="272562.CA_C2546"/>
<dbReference type="SMART" id="SM00895">
    <property type="entry name" value="FCD"/>
    <property type="match status" value="1"/>
</dbReference>
<dbReference type="OrthoDB" id="9799482at2"/>
<dbReference type="GO" id="GO:0003700">
    <property type="term" value="F:DNA-binding transcription factor activity"/>
    <property type="evidence" value="ECO:0007669"/>
    <property type="project" value="InterPro"/>
</dbReference>
<dbReference type="PIR" id="F97213">
    <property type="entry name" value="F97213"/>
</dbReference>
<keyword evidence="1" id="KW-0805">Transcription regulation</keyword>
<dbReference type="InterPro" id="IPR036390">
    <property type="entry name" value="WH_DNA-bd_sf"/>
</dbReference>
<dbReference type="SUPFAM" id="SSF46785">
    <property type="entry name" value="Winged helix' DNA-binding domain"/>
    <property type="match status" value="1"/>
</dbReference>
<dbReference type="SMART" id="SM00345">
    <property type="entry name" value="HTH_GNTR"/>
    <property type="match status" value="1"/>
</dbReference>
<dbReference type="InterPro" id="IPR000524">
    <property type="entry name" value="Tscrpt_reg_HTH_GntR"/>
</dbReference>
<gene>
    <name evidence="5" type="ordered locus">CA_C2546</name>
</gene>
<evidence type="ECO:0000259" key="4">
    <source>
        <dbReference type="PROSITE" id="PS50949"/>
    </source>
</evidence>
<evidence type="ECO:0000313" key="6">
    <source>
        <dbReference type="Proteomes" id="UP000000814"/>
    </source>
</evidence>
<protein>
    <submittedName>
        <fullName evidence="5">Transcriptional regulator, FadR family</fullName>
    </submittedName>
</protein>
<keyword evidence="2" id="KW-0238">DNA-binding</keyword>
<dbReference type="EMBL" id="AE001437">
    <property type="protein sequence ID" value="AAK80497.1"/>
    <property type="molecule type" value="Genomic_DNA"/>
</dbReference>
<evidence type="ECO:0000313" key="5">
    <source>
        <dbReference type="EMBL" id="AAK80497.1"/>
    </source>
</evidence>
<dbReference type="InterPro" id="IPR011711">
    <property type="entry name" value="GntR_C"/>
</dbReference>
<evidence type="ECO:0000256" key="2">
    <source>
        <dbReference type="ARBA" id="ARBA00023125"/>
    </source>
</evidence>
<sequence>MFSPVKSTKVYEQIIEQFKIMIANGTLKKGDKLPSERELVSQLGVSRASIREALSALQMIGFVEARHGEGNFIRENFEESLIDPFLLIFMLNGSNKEQILELRRIIEVETAALAAKKITDEEVKELEVCLENLTEAENETLKGKYDKKFHYNIAKASKNILIVNMLNAVSSLMDSFISEARGRILMVEDNKNVLMKQHRSMLEALKNHDSKAASNAMSEHLDLIYEYIIKK</sequence>
<dbReference type="Gene3D" id="1.10.10.10">
    <property type="entry name" value="Winged helix-like DNA-binding domain superfamily/Winged helix DNA-binding domain"/>
    <property type="match status" value="1"/>
</dbReference>
<dbReference type="GeneID" id="44999018"/>
<dbReference type="CDD" id="cd07377">
    <property type="entry name" value="WHTH_GntR"/>
    <property type="match status" value="1"/>
</dbReference>
<accession>Q97G26</accession>
<keyword evidence="3" id="KW-0804">Transcription</keyword>
<dbReference type="Pfam" id="PF00392">
    <property type="entry name" value="GntR"/>
    <property type="match status" value="1"/>
</dbReference>
<dbReference type="PANTHER" id="PTHR43537:SF43">
    <property type="entry name" value="GNTR-FAMILY TRANSCRIPTIONAL REGULATOR"/>
    <property type="match status" value="1"/>
</dbReference>
<dbReference type="Pfam" id="PF07729">
    <property type="entry name" value="FCD"/>
    <property type="match status" value="1"/>
</dbReference>
<dbReference type="SUPFAM" id="SSF48008">
    <property type="entry name" value="GntR ligand-binding domain-like"/>
    <property type="match status" value="1"/>
</dbReference>
<dbReference type="eggNOG" id="COG2186">
    <property type="taxonomic scope" value="Bacteria"/>
</dbReference>
<proteinExistence type="predicted"/>
<dbReference type="PATRIC" id="fig|272562.8.peg.2738"/>
<reference evidence="5 6" key="1">
    <citation type="journal article" date="2001" name="J. Bacteriol.">
        <title>Genome sequence and comparative analysis of the solvent-producing bacterium Clostridium acetobutylicum.</title>
        <authorList>
            <person name="Nolling J."/>
            <person name="Breton G."/>
            <person name="Omelchenko M.V."/>
            <person name="Makarova K.S."/>
            <person name="Zeng Q."/>
            <person name="Gibson R."/>
            <person name="Lee H.M."/>
            <person name="Dubois J."/>
            <person name="Qiu D."/>
            <person name="Hitti J."/>
            <person name="Wolf Y.I."/>
            <person name="Tatusov R.L."/>
            <person name="Sabathe F."/>
            <person name="Doucette-Stamm L."/>
            <person name="Soucaille P."/>
            <person name="Daly M.J."/>
            <person name="Bennett G.N."/>
            <person name="Koonin E.V."/>
            <person name="Smith D.R."/>
        </authorList>
    </citation>
    <scope>NUCLEOTIDE SEQUENCE [LARGE SCALE GENOMIC DNA]</scope>
    <source>
        <strain evidence="6">ATCC 824 / DSM 792 / JCM 1419 / LMG 5710 / VKM B-1787</strain>
    </source>
</reference>
<dbReference type="PRINTS" id="PR00035">
    <property type="entry name" value="HTHGNTR"/>
</dbReference>
<dbReference type="InterPro" id="IPR036388">
    <property type="entry name" value="WH-like_DNA-bd_sf"/>
</dbReference>
<keyword evidence="6" id="KW-1185">Reference proteome</keyword>
<dbReference type="PANTHER" id="PTHR43537">
    <property type="entry name" value="TRANSCRIPTIONAL REGULATOR, GNTR FAMILY"/>
    <property type="match status" value="1"/>
</dbReference>
<name>Q97G26_CLOAB</name>
<evidence type="ECO:0000256" key="1">
    <source>
        <dbReference type="ARBA" id="ARBA00023015"/>
    </source>
</evidence>
<dbReference type="GO" id="GO:0003677">
    <property type="term" value="F:DNA binding"/>
    <property type="evidence" value="ECO:0007669"/>
    <property type="project" value="UniProtKB-KW"/>
</dbReference>
<dbReference type="AlphaFoldDB" id="Q97G26"/>
<organism evidence="5 6">
    <name type="scientific">Clostridium acetobutylicum (strain ATCC 824 / DSM 792 / JCM 1419 / IAM 19013 / LMG 5710 / NBRC 13948 / NRRL B-527 / VKM B-1787 / 2291 / W)</name>
    <dbReference type="NCBI Taxonomy" id="272562"/>
    <lineage>
        <taxon>Bacteria</taxon>
        <taxon>Bacillati</taxon>
        <taxon>Bacillota</taxon>
        <taxon>Clostridia</taxon>
        <taxon>Eubacteriales</taxon>
        <taxon>Clostridiaceae</taxon>
        <taxon>Clostridium</taxon>
    </lineage>
</organism>